<dbReference type="Proteomes" id="UP000198571">
    <property type="component" value="Unassembled WGS sequence"/>
</dbReference>
<dbReference type="UniPathway" id="UPA00917"/>
<feature type="region of interest" description="Disordered" evidence="4">
    <location>
        <begin position="142"/>
        <end position="163"/>
    </location>
</feature>
<dbReference type="STRING" id="1601833.SAMN05518684_12037"/>
<dbReference type="InterPro" id="IPR010123">
    <property type="entry name" value="PHA_synth_III_E"/>
</dbReference>
<organism evidence="5 6">
    <name type="scientific">Salipaludibacillus aurantiacus</name>
    <dbReference type="NCBI Taxonomy" id="1601833"/>
    <lineage>
        <taxon>Bacteria</taxon>
        <taxon>Bacillati</taxon>
        <taxon>Bacillota</taxon>
        <taxon>Bacilli</taxon>
        <taxon>Bacillales</taxon>
        <taxon>Bacillaceae</taxon>
    </lineage>
</organism>
<evidence type="ECO:0000313" key="6">
    <source>
        <dbReference type="Proteomes" id="UP000198571"/>
    </source>
</evidence>
<evidence type="ECO:0000313" key="5">
    <source>
        <dbReference type="EMBL" id="SES37746.1"/>
    </source>
</evidence>
<evidence type="ECO:0000256" key="1">
    <source>
        <dbReference type="ARBA" id="ARBA00004683"/>
    </source>
</evidence>
<evidence type="ECO:0000256" key="3">
    <source>
        <dbReference type="ARBA" id="ARBA00022752"/>
    </source>
</evidence>
<name>A0A1H9WV19_9BACI</name>
<dbReference type="GO" id="GO:0042619">
    <property type="term" value="P:poly-hydroxybutyrate biosynthetic process"/>
    <property type="evidence" value="ECO:0007669"/>
    <property type="project" value="UniProtKB-KW"/>
</dbReference>
<gene>
    <name evidence="5" type="ORF">SAMN05518684_12037</name>
</gene>
<proteinExistence type="predicted"/>
<evidence type="ECO:0000256" key="2">
    <source>
        <dbReference type="ARBA" id="ARBA00019066"/>
    </source>
</evidence>
<dbReference type="AlphaFoldDB" id="A0A1H9WV19"/>
<feature type="compositionally biased region" description="Polar residues" evidence="4">
    <location>
        <begin position="152"/>
        <end position="163"/>
    </location>
</feature>
<dbReference type="OrthoDB" id="5244350at2"/>
<keyword evidence="6" id="KW-1185">Reference proteome</keyword>
<dbReference type="EMBL" id="FOGT01000020">
    <property type="protein sequence ID" value="SES37746.1"/>
    <property type="molecule type" value="Genomic_DNA"/>
</dbReference>
<reference evidence="6" key="1">
    <citation type="submission" date="2016-10" db="EMBL/GenBank/DDBJ databases">
        <authorList>
            <person name="Varghese N."/>
            <person name="Submissions S."/>
        </authorList>
    </citation>
    <scope>NUCLEOTIDE SEQUENCE [LARGE SCALE GENOMIC DNA]</scope>
    <source>
        <strain evidence="6">S9</strain>
    </source>
</reference>
<protein>
    <recommendedName>
        <fullName evidence="2">Poly(3-hydroxyalkanoate) polymerase subunit PhaE</fullName>
    </recommendedName>
</protein>
<dbReference type="Pfam" id="PF09712">
    <property type="entry name" value="PHA_synth_III_E"/>
    <property type="match status" value="1"/>
</dbReference>
<dbReference type="RefSeq" id="WP_093055287.1">
    <property type="nucleotide sequence ID" value="NZ_FOGT01000020.1"/>
</dbReference>
<comment type="pathway">
    <text evidence="1">Biopolymer metabolism; poly-(R)-3-hydroxybutanoate biosynthesis.</text>
</comment>
<evidence type="ECO:0000256" key="4">
    <source>
        <dbReference type="SAM" id="MobiDB-lite"/>
    </source>
</evidence>
<accession>A0A1H9WV19</accession>
<sequence>MTKQNTLDPLALWKSMYEQTESHFSEAIHETLKTDEYAEMLGQVQNSFLQYQQLVRSTTDMYLKQINVPTNEEMSSVASLIVNLEEKVDSIDEKIEDELSSKEVSLEITKLKVSVSKLDKKMNQVLQASDQLDKNMNQILEVLTSNKEETPAETTSSQPKDKK</sequence>
<keyword evidence="3" id="KW-0583">PHB biosynthesis</keyword>